<dbReference type="PANTHER" id="PTHR48075:SF5">
    <property type="entry name" value="3-HYDROXYBUTYRYL-COA DEHYDROGENASE"/>
    <property type="match status" value="1"/>
</dbReference>
<name>A0A1H6FVK6_THEAL</name>
<reference evidence="7" key="1">
    <citation type="submission" date="2016-10" db="EMBL/GenBank/DDBJ databases">
        <authorList>
            <person name="Varghese N."/>
            <person name="Submissions S."/>
        </authorList>
    </citation>
    <scope>NUCLEOTIDE SEQUENCE [LARGE SCALE GENOMIC DNA]</scope>
    <source>
        <strain evidence="7">ATCC 35263</strain>
    </source>
</reference>
<dbReference type="SUPFAM" id="SSF48179">
    <property type="entry name" value="6-phosphogluconate dehydrogenase C-terminal domain-like"/>
    <property type="match status" value="2"/>
</dbReference>
<dbReference type="SUPFAM" id="SSF51735">
    <property type="entry name" value="NAD(P)-binding Rossmann-fold domains"/>
    <property type="match status" value="1"/>
</dbReference>
<keyword evidence="7" id="KW-1185">Reference proteome</keyword>
<sequence length="518" mass="55373">MRGELPEVLGVCGAGTMGAGIAQLGVGCGMRTILYDPLPEALERGAERVRKGIEKWRENGRLSPEQADGALALLETTSELERLAPCELVIEAAPEQLELKHDLFRRLSAVCAPHAVLATNTSSIPVTQIASAASNPERVCGMHFFNPAPLMQLLEVIAADQTGERALAVAFATGRQMGKHVILAQDGPGFLVNRCGRPFNGEALRCLQERLATHQEIDRIVRLGGGFRMGPFELMDLVGVDTGYAVARSFAELSFGEPRWRPSPIQARLVAAGRLGRKSGRGFYDYSQERYRPPDPEPLEPSGGEGTALVIEGDGAVANGLRERARRAGFDLRAEGPGELYIYAGAGTAQPLRGGAPAAVLLAGPSLAARGETQAIGFHLVPPLDNAQLVELAALPTAPGFAKQAIESAFRALGFHHQWVDDAPGLVLGRIVSQLVNEAAFALGEGVGSAEDIDAGLELGLNHPRGPVRWSEEIGPAHALAVLDALFEERREERYRAAPLLRRAVALGRGLRELSQPR</sequence>
<protein>
    <submittedName>
        <fullName evidence="6">3-hydroxyacyl-CoA dehydrogenase</fullName>
    </submittedName>
</protein>
<proteinExistence type="inferred from homology"/>
<comment type="pathway">
    <text evidence="1">Lipid metabolism; butanoate metabolism.</text>
</comment>
<dbReference type="FunFam" id="3.40.50.720:FF:000009">
    <property type="entry name" value="Fatty oxidation complex, alpha subunit"/>
    <property type="match status" value="1"/>
</dbReference>
<dbReference type="InterPro" id="IPR013328">
    <property type="entry name" value="6PGD_dom2"/>
</dbReference>
<dbReference type="Proteomes" id="UP000222056">
    <property type="component" value="Unassembled WGS sequence"/>
</dbReference>
<feature type="domain" description="3-hydroxyacyl-CoA dehydrogenase NAD binding" evidence="5">
    <location>
        <begin position="9"/>
        <end position="186"/>
    </location>
</feature>
<dbReference type="OrthoDB" id="9771883at2"/>
<dbReference type="GO" id="GO:0006635">
    <property type="term" value="P:fatty acid beta-oxidation"/>
    <property type="evidence" value="ECO:0007669"/>
    <property type="project" value="TreeGrafter"/>
</dbReference>
<evidence type="ECO:0000313" key="6">
    <source>
        <dbReference type="EMBL" id="SEH13854.1"/>
    </source>
</evidence>
<dbReference type="InterPro" id="IPR036291">
    <property type="entry name" value="NAD(P)-bd_dom_sf"/>
</dbReference>
<dbReference type="GO" id="GO:0070403">
    <property type="term" value="F:NAD+ binding"/>
    <property type="evidence" value="ECO:0007669"/>
    <property type="project" value="InterPro"/>
</dbReference>
<dbReference type="AlphaFoldDB" id="A0A1H6FVK6"/>
<feature type="domain" description="3-hydroxyacyl-CoA dehydrogenase C-terminal" evidence="4">
    <location>
        <begin position="425"/>
        <end position="509"/>
    </location>
</feature>
<dbReference type="GO" id="GO:0008691">
    <property type="term" value="F:3-hydroxybutyryl-CoA dehydrogenase activity"/>
    <property type="evidence" value="ECO:0007669"/>
    <property type="project" value="TreeGrafter"/>
</dbReference>
<evidence type="ECO:0000259" key="5">
    <source>
        <dbReference type="Pfam" id="PF02737"/>
    </source>
</evidence>
<comment type="similarity">
    <text evidence="2">Belongs to the 3-hydroxyacyl-CoA dehydrogenase family.</text>
</comment>
<accession>A0A1H6FVK6</accession>
<dbReference type="PROSITE" id="PS51257">
    <property type="entry name" value="PROKAR_LIPOPROTEIN"/>
    <property type="match status" value="1"/>
</dbReference>
<dbReference type="PANTHER" id="PTHR48075">
    <property type="entry name" value="3-HYDROXYACYL-COA DEHYDROGENASE FAMILY PROTEIN"/>
    <property type="match status" value="1"/>
</dbReference>
<dbReference type="InterPro" id="IPR008927">
    <property type="entry name" value="6-PGluconate_DH-like_C_sf"/>
</dbReference>
<organism evidence="6 7">
    <name type="scientific">Thermoleophilum album</name>
    <dbReference type="NCBI Taxonomy" id="29539"/>
    <lineage>
        <taxon>Bacteria</taxon>
        <taxon>Bacillati</taxon>
        <taxon>Actinomycetota</taxon>
        <taxon>Thermoleophilia</taxon>
        <taxon>Thermoleophilales</taxon>
        <taxon>Thermoleophilaceae</taxon>
        <taxon>Thermoleophilum</taxon>
    </lineage>
</organism>
<dbReference type="Gene3D" id="1.10.1040.10">
    <property type="entry name" value="N-(1-d-carboxylethyl)-l-norvaline Dehydrogenase, domain 2"/>
    <property type="match status" value="2"/>
</dbReference>
<dbReference type="Pfam" id="PF00725">
    <property type="entry name" value="3HCDH"/>
    <property type="match status" value="2"/>
</dbReference>
<feature type="domain" description="3-hydroxyacyl-CoA dehydrogenase C-terminal" evidence="4">
    <location>
        <begin position="189"/>
        <end position="286"/>
    </location>
</feature>
<dbReference type="InterPro" id="IPR006108">
    <property type="entry name" value="3HC_DH_C"/>
</dbReference>
<evidence type="ECO:0000313" key="7">
    <source>
        <dbReference type="Proteomes" id="UP000222056"/>
    </source>
</evidence>
<evidence type="ECO:0000256" key="1">
    <source>
        <dbReference type="ARBA" id="ARBA00005086"/>
    </source>
</evidence>
<evidence type="ECO:0000256" key="3">
    <source>
        <dbReference type="ARBA" id="ARBA00023002"/>
    </source>
</evidence>
<dbReference type="Gene3D" id="3.40.50.720">
    <property type="entry name" value="NAD(P)-binding Rossmann-like Domain"/>
    <property type="match status" value="1"/>
</dbReference>
<dbReference type="InterPro" id="IPR006176">
    <property type="entry name" value="3-OHacyl-CoA_DH_NAD-bd"/>
</dbReference>
<keyword evidence="3" id="KW-0560">Oxidoreductase</keyword>
<dbReference type="EMBL" id="FNWJ01000002">
    <property type="protein sequence ID" value="SEH13854.1"/>
    <property type="molecule type" value="Genomic_DNA"/>
</dbReference>
<gene>
    <name evidence="6" type="ORF">SAMN02745716_1358</name>
</gene>
<evidence type="ECO:0000256" key="2">
    <source>
        <dbReference type="ARBA" id="ARBA00009463"/>
    </source>
</evidence>
<evidence type="ECO:0000259" key="4">
    <source>
        <dbReference type="Pfam" id="PF00725"/>
    </source>
</evidence>
<dbReference type="RefSeq" id="WP_093117593.1">
    <property type="nucleotide sequence ID" value="NZ_FNWJ01000002.1"/>
</dbReference>
<dbReference type="STRING" id="29539.SAMN02745716_1358"/>
<dbReference type="Pfam" id="PF02737">
    <property type="entry name" value="3HCDH_N"/>
    <property type="match status" value="1"/>
</dbReference>